<dbReference type="AlphaFoldDB" id="A0A0A9BA39"/>
<sequence length="35" mass="4059">MISATKRLIISTQRLVSKSEYKRVFYTGNRTGHTD</sequence>
<accession>A0A0A9BA39</accession>
<dbReference type="EMBL" id="GBRH01239815">
    <property type="protein sequence ID" value="JAD58080.1"/>
    <property type="molecule type" value="Transcribed_RNA"/>
</dbReference>
<name>A0A0A9BA39_ARUDO</name>
<organism evidence="1">
    <name type="scientific">Arundo donax</name>
    <name type="common">Giant reed</name>
    <name type="synonym">Donax arundinaceus</name>
    <dbReference type="NCBI Taxonomy" id="35708"/>
    <lineage>
        <taxon>Eukaryota</taxon>
        <taxon>Viridiplantae</taxon>
        <taxon>Streptophyta</taxon>
        <taxon>Embryophyta</taxon>
        <taxon>Tracheophyta</taxon>
        <taxon>Spermatophyta</taxon>
        <taxon>Magnoliopsida</taxon>
        <taxon>Liliopsida</taxon>
        <taxon>Poales</taxon>
        <taxon>Poaceae</taxon>
        <taxon>PACMAD clade</taxon>
        <taxon>Arundinoideae</taxon>
        <taxon>Arundineae</taxon>
        <taxon>Arundo</taxon>
    </lineage>
</organism>
<protein>
    <submittedName>
        <fullName evidence="1">Uncharacterized protein</fullName>
    </submittedName>
</protein>
<evidence type="ECO:0000313" key="1">
    <source>
        <dbReference type="EMBL" id="JAD58080.1"/>
    </source>
</evidence>
<reference evidence="1" key="1">
    <citation type="submission" date="2014-09" db="EMBL/GenBank/DDBJ databases">
        <authorList>
            <person name="Magalhaes I.L.F."/>
            <person name="Oliveira U."/>
            <person name="Santos F.R."/>
            <person name="Vidigal T.H.D.A."/>
            <person name="Brescovit A.D."/>
            <person name="Santos A.J."/>
        </authorList>
    </citation>
    <scope>NUCLEOTIDE SEQUENCE</scope>
    <source>
        <tissue evidence="1">Shoot tissue taken approximately 20 cm above the soil surface</tissue>
    </source>
</reference>
<reference evidence="1" key="2">
    <citation type="journal article" date="2015" name="Data Brief">
        <title>Shoot transcriptome of the giant reed, Arundo donax.</title>
        <authorList>
            <person name="Barrero R.A."/>
            <person name="Guerrero F.D."/>
            <person name="Moolhuijzen P."/>
            <person name="Goolsby J.A."/>
            <person name="Tidwell J."/>
            <person name="Bellgard S.E."/>
            <person name="Bellgard M.I."/>
        </authorList>
    </citation>
    <scope>NUCLEOTIDE SEQUENCE</scope>
    <source>
        <tissue evidence="1">Shoot tissue taken approximately 20 cm above the soil surface</tissue>
    </source>
</reference>
<proteinExistence type="predicted"/>